<dbReference type="Proteomes" id="UP000004200">
    <property type="component" value="Unassembled WGS sequence"/>
</dbReference>
<evidence type="ECO:0008006" key="4">
    <source>
        <dbReference type="Google" id="ProtNLM"/>
    </source>
</evidence>
<keyword evidence="1" id="KW-0812">Transmembrane</keyword>
<keyword evidence="1" id="KW-0472">Membrane</keyword>
<feature type="transmembrane region" description="Helical" evidence="1">
    <location>
        <begin position="126"/>
        <end position="146"/>
    </location>
</feature>
<keyword evidence="3" id="KW-1185">Reference proteome</keyword>
<reference evidence="2 3" key="1">
    <citation type="submission" date="2011-06" db="EMBL/GenBank/DDBJ databases">
        <title>The draft genome of Thiorhodococcus drewsii AZ1.</title>
        <authorList>
            <consortium name="US DOE Joint Genome Institute (JGI-PGF)"/>
            <person name="Lucas S."/>
            <person name="Han J."/>
            <person name="Lapidus A."/>
            <person name="Cheng J.-F."/>
            <person name="Goodwin L."/>
            <person name="Pitluck S."/>
            <person name="Peters L."/>
            <person name="Land M.L."/>
            <person name="Hauser L."/>
            <person name="Vogl K."/>
            <person name="Liu Z."/>
            <person name="Imhoff J."/>
            <person name="Thiel V."/>
            <person name="Frigaard N.-U."/>
            <person name="Bryant D.A."/>
            <person name="Woyke T.J."/>
        </authorList>
    </citation>
    <scope>NUCLEOTIDE SEQUENCE [LARGE SCALE GENOMIC DNA]</scope>
    <source>
        <strain evidence="2 3">AZ1</strain>
    </source>
</reference>
<protein>
    <recommendedName>
        <fullName evidence="4">Transmembrane protein</fullName>
    </recommendedName>
</protein>
<evidence type="ECO:0000256" key="1">
    <source>
        <dbReference type="SAM" id="Phobius"/>
    </source>
</evidence>
<name>G2E4P0_9GAMM</name>
<dbReference type="OrthoDB" id="573709at2"/>
<evidence type="ECO:0000313" key="2">
    <source>
        <dbReference type="EMBL" id="EGV29516.1"/>
    </source>
</evidence>
<dbReference type="PATRIC" id="fig|765913.3.peg.3318"/>
<dbReference type="EMBL" id="AFWT01000026">
    <property type="protein sequence ID" value="EGV29516.1"/>
    <property type="molecule type" value="Genomic_DNA"/>
</dbReference>
<dbReference type="STRING" id="765913.ThidrDRAFT_3253"/>
<comment type="caution">
    <text evidence="2">The sequence shown here is derived from an EMBL/GenBank/DDBJ whole genome shotgun (WGS) entry which is preliminary data.</text>
</comment>
<evidence type="ECO:0000313" key="3">
    <source>
        <dbReference type="Proteomes" id="UP000004200"/>
    </source>
</evidence>
<accession>G2E4P0</accession>
<sequence>MSGSTGQGLTDESASVQSHLQIMQGVIQRMAANSSSCKTWCITIVSAILVLMADKDKPELVWVALFPSILFFVLDAYYLALEKAFRASYNAFLEKLHTGQLQPEDLYAVAPEGRIGQHRKEAAKSFSVWGFYGFLIVLVAIGWWLIRQ</sequence>
<dbReference type="eggNOG" id="ENOG50331HP">
    <property type="taxonomic scope" value="Bacteria"/>
</dbReference>
<organism evidence="2 3">
    <name type="scientific">Thiorhodococcus drewsii AZ1</name>
    <dbReference type="NCBI Taxonomy" id="765913"/>
    <lineage>
        <taxon>Bacteria</taxon>
        <taxon>Pseudomonadati</taxon>
        <taxon>Pseudomonadota</taxon>
        <taxon>Gammaproteobacteria</taxon>
        <taxon>Chromatiales</taxon>
        <taxon>Chromatiaceae</taxon>
        <taxon>Thiorhodococcus</taxon>
    </lineage>
</organism>
<proteinExistence type="predicted"/>
<gene>
    <name evidence="2" type="ORF">ThidrDRAFT_3253</name>
</gene>
<keyword evidence="1" id="KW-1133">Transmembrane helix</keyword>
<feature type="transmembrane region" description="Helical" evidence="1">
    <location>
        <begin position="60"/>
        <end position="80"/>
    </location>
</feature>
<dbReference type="AlphaFoldDB" id="G2E4P0"/>